<dbReference type="AlphaFoldDB" id="A0A1J1IGR9"/>
<protein>
    <submittedName>
        <fullName evidence="1">CLUMA_CG012433, isoform A</fullName>
    </submittedName>
</protein>
<keyword evidence="2" id="KW-1185">Reference proteome</keyword>
<reference evidence="1 2" key="1">
    <citation type="submission" date="2015-04" db="EMBL/GenBank/DDBJ databases">
        <authorList>
            <person name="Syromyatnikov M.Y."/>
            <person name="Popov V.N."/>
        </authorList>
    </citation>
    <scope>NUCLEOTIDE SEQUENCE [LARGE SCALE GENOMIC DNA]</scope>
</reference>
<gene>
    <name evidence="1" type="ORF">CLUMA_CG012433</name>
</gene>
<dbReference type="EMBL" id="CVRI01000048">
    <property type="protein sequence ID" value="CRK98740.1"/>
    <property type="molecule type" value="Genomic_DNA"/>
</dbReference>
<dbReference type="Proteomes" id="UP000183832">
    <property type="component" value="Unassembled WGS sequence"/>
</dbReference>
<sequence>MKAFHLLRIRIYVQKKDFRQQLHSKENDMKHKQQNEILDRHHHQLAREKKLNCWDVIASIASIRAMFMDS</sequence>
<name>A0A1J1IGR9_9DIPT</name>
<evidence type="ECO:0000313" key="2">
    <source>
        <dbReference type="Proteomes" id="UP000183832"/>
    </source>
</evidence>
<accession>A0A1J1IGR9</accession>
<proteinExistence type="predicted"/>
<organism evidence="1 2">
    <name type="scientific">Clunio marinus</name>
    <dbReference type="NCBI Taxonomy" id="568069"/>
    <lineage>
        <taxon>Eukaryota</taxon>
        <taxon>Metazoa</taxon>
        <taxon>Ecdysozoa</taxon>
        <taxon>Arthropoda</taxon>
        <taxon>Hexapoda</taxon>
        <taxon>Insecta</taxon>
        <taxon>Pterygota</taxon>
        <taxon>Neoptera</taxon>
        <taxon>Endopterygota</taxon>
        <taxon>Diptera</taxon>
        <taxon>Nematocera</taxon>
        <taxon>Chironomoidea</taxon>
        <taxon>Chironomidae</taxon>
        <taxon>Clunio</taxon>
    </lineage>
</organism>
<evidence type="ECO:0000313" key="1">
    <source>
        <dbReference type="EMBL" id="CRK98740.1"/>
    </source>
</evidence>